<sequence>MIQLERLHTKFLDTVTDKITRWQELSEGGGIVVLYAKIGGFAKLQSYRVIFGIRVKNPEMRPMKIADGLRDSPFGGVVKEVCVKIGMIAHLLLDGCLRTAGKSGHLAENALDWDVGAWMGTAGVRSGFYRKVVGRSMWNWMVAFAAVDRQCLCLPNNFPIWGCGCNELADELEAQWHD</sequence>
<accession>A0AAD6ZK27</accession>
<proteinExistence type="predicted"/>
<organism evidence="1 2">
    <name type="scientific">Mycena albidolilacea</name>
    <dbReference type="NCBI Taxonomy" id="1033008"/>
    <lineage>
        <taxon>Eukaryota</taxon>
        <taxon>Fungi</taxon>
        <taxon>Dikarya</taxon>
        <taxon>Basidiomycota</taxon>
        <taxon>Agaricomycotina</taxon>
        <taxon>Agaricomycetes</taxon>
        <taxon>Agaricomycetidae</taxon>
        <taxon>Agaricales</taxon>
        <taxon>Marasmiineae</taxon>
        <taxon>Mycenaceae</taxon>
        <taxon>Mycena</taxon>
    </lineage>
</organism>
<reference evidence="1" key="1">
    <citation type="submission" date="2023-03" db="EMBL/GenBank/DDBJ databases">
        <title>Massive genome expansion in bonnet fungi (Mycena s.s.) driven by repeated elements and novel gene families across ecological guilds.</title>
        <authorList>
            <consortium name="Lawrence Berkeley National Laboratory"/>
            <person name="Harder C.B."/>
            <person name="Miyauchi S."/>
            <person name="Viragh M."/>
            <person name="Kuo A."/>
            <person name="Thoen E."/>
            <person name="Andreopoulos B."/>
            <person name="Lu D."/>
            <person name="Skrede I."/>
            <person name="Drula E."/>
            <person name="Henrissat B."/>
            <person name="Morin E."/>
            <person name="Kohler A."/>
            <person name="Barry K."/>
            <person name="LaButti K."/>
            <person name="Morin E."/>
            <person name="Salamov A."/>
            <person name="Lipzen A."/>
            <person name="Mereny Z."/>
            <person name="Hegedus B."/>
            <person name="Baldrian P."/>
            <person name="Stursova M."/>
            <person name="Weitz H."/>
            <person name="Taylor A."/>
            <person name="Grigoriev I.V."/>
            <person name="Nagy L.G."/>
            <person name="Martin F."/>
            <person name="Kauserud H."/>
        </authorList>
    </citation>
    <scope>NUCLEOTIDE SEQUENCE</scope>
    <source>
        <strain evidence="1">CBHHK002</strain>
    </source>
</reference>
<keyword evidence="2" id="KW-1185">Reference proteome</keyword>
<comment type="caution">
    <text evidence="1">The sequence shown here is derived from an EMBL/GenBank/DDBJ whole genome shotgun (WGS) entry which is preliminary data.</text>
</comment>
<protein>
    <submittedName>
        <fullName evidence="1">Uncharacterized protein</fullName>
    </submittedName>
</protein>
<dbReference type="Proteomes" id="UP001218218">
    <property type="component" value="Unassembled WGS sequence"/>
</dbReference>
<name>A0AAD6ZK27_9AGAR</name>
<evidence type="ECO:0000313" key="2">
    <source>
        <dbReference type="Proteomes" id="UP001218218"/>
    </source>
</evidence>
<gene>
    <name evidence="1" type="ORF">DFH08DRAFT_817213</name>
</gene>
<dbReference type="AlphaFoldDB" id="A0AAD6ZK27"/>
<evidence type="ECO:0000313" key="1">
    <source>
        <dbReference type="EMBL" id="KAJ7325544.1"/>
    </source>
</evidence>
<dbReference type="EMBL" id="JARIHO010000044">
    <property type="protein sequence ID" value="KAJ7325544.1"/>
    <property type="molecule type" value="Genomic_DNA"/>
</dbReference>